<feature type="transmembrane region" description="Helical" evidence="6">
    <location>
        <begin position="76"/>
        <end position="96"/>
    </location>
</feature>
<dbReference type="Pfam" id="PF01098">
    <property type="entry name" value="FTSW_RODA_SPOVE"/>
    <property type="match status" value="2"/>
</dbReference>
<dbReference type="InterPro" id="IPR001182">
    <property type="entry name" value="FtsW/RodA"/>
</dbReference>
<feature type="transmembrane region" description="Helical" evidence="6">
    <location>
        <begin position="136"/>
        <end position="155"/>
    </location>
</feature>
<feature type="transmembrane region" description="Helical" evidence="6">
    <location>
        <begin position="379"/>
        <end position="405"/>
    </location>
</feature>
<keyword evidence="2 6" id="KW-0812">Transmembrane</keyword>
<dbReference type="GO" id="GO:0051301">
    <property type="term" value="P:cell division"/>
    <property type="evidence" value="ECO:0007669"/>
    <property type="project" value="InterPro"/>
</dbReference>
<evidence type="ECO:0000313" key="7">
    <source>
        <dbReference type="EMBL" id="PJA12359.1"/>
    </source>
</evidence>
<feature type="transmembrane region" description="Helical" evidence="6">
    <location>
        <begin position="108"/>
        <end position="129"/>
    </location>
</feature>
<reference evidence="8" key="1">
    <citation type="submission" date="2017-09" db="EMBL/GenBank/DDBJ databases">
        <title>Depth-based differentiation of microbial function through sediment-hosted aquifers and enrichment of novel symbionts in the deep terrestrial subsurface.</title>
        <authorList>
            <person name="Probst A.J."/>
            <person name="Ladd B."/>
            <person name="Jarett J.K."/>
            <person name="Geller-Mcgrath D.E."/>
            <person name="Sieber C.M.K."/>
            <person name="Emerson J.B."/>
            <person name="Anantharaman K."/>
            <person name="Thomas B.C."/>
            <person name="Malmstrom R."/>
            <person name="Stieglmeier M."/>
            <person name="Klingl A."/>
            <person name="Woyke T."/>
            <person name="Ryan C.M."/>
            <person name="Banfield J.F."/>
        </authorList>
    </citation>
    <scope>NUCLEOTIDE SEQUENCE [LARGE SCALE GENOMIC DNA]</scope>
</reference>
<feature type="transmembrane region" description="Helical" evidence="6">
    <location>
        <begin position="47"/>
        <end position="64"/>
    </location>
</feature>
<organism evidence="7 8">
    <name type="scientific">Candidatus Dojkabacteria bacterium CG_4_10_14_0_2_um_filter_Dojkabacteria_WS6_41_15</name>
    <dbReference type="NCBI Taxonomy" id="2014249"/>
    <lineage>
        <taxon>Bacteria</taxon>
        <taxon>Candidatus Dojkabacteria</taxon>
    </lineage>
</organism>
<dbReference type="GO" id="GO:0005886">
    <property type="term" value="C:plasma membrane"/>
    <property type="evidence" value="ECO:0007669"/>
    <property type="project" value="TreeGrafter"/>
</dbReference>
<feature type="transmembrane region" description="Helical" evidence="6">
    <location>
        <begin position="161"/>
        <end position="178"/>
    </location>
</feature>
<protein>
    <recommendedName>
        <fullName evidence="9">Rod shape-determining protein RodA</fullName>
    </recommendedName>
</protein>
<evidence type="ECO:0000313" key="8">
    <source>
        <dbReference type="Proteomes" id="UP000228952"/>
    </source>
</evidence>
<sequence>MKILRVGNPLVLTIVLIIFLIGAFVLYTTNPIGESTQSWFDSPVVKQLIFGVLGIAVIVVLSSIDLQISKTFIIQMIFISIILLLLGGLFLLGPLVNATHRWYQIGQFLFQPSEFAKIVLALWTAYWLTNESIKNSARFILGGFGIVGTLGLIVLQPDLGAMVISSLIVLAILALWVSKYEVGRAVLLWGTLTVVIVVLALNSSYWLLLFEVVPMWLLLKTNWKIGTLCAVFVAILLSGLFFGKMVWKTSVVPDYIRNRIESFTGAQVELMQIRQSKIAIGSGKLWGKGIAQGTQSRLRFLPEYRTDFIFAAFAEERGFAGMLLLFSLYLLLFGRLIYMALQIEDEYSRLIVLGLTMKLWFETFWNMGMNMGVLPTKGVALPFMSYGGSSLLANSIIIGIIISMYRFEAKRDTISPSFGLA</sequence>
<dbReference type="GO" id="GO:0008360">
    <property type="term" value="P:regulation of cell shape"/>
    <property type="evidence" value="ECO:0007669"/>
    <property type="project" value="UniProtKB-KW"/>
</dbReference>
<dbReference type="Proteomes" id="UP000228952">
    <property type="component" value="Unassembled WGS sequence"/>
</dbReference>
<accession>A0A2M7W0S9</accession>
<evidence type="ECO:0000256" key="4">
    <source>
        <dbReference type="ARBA" id="ARBA00022989"/>
    </source>
</evidence>
<name>A0A2M7W0S9_9BACT</name>
<feature type="transmembrane region" description="Helical" evidence="6">
    <location>
        <begin position="225"/>
        <end position="247"/>
    </location>
</feature>
<dbReference type="AlphaFoldDB" id="A0A2M7W0S9"/>
<feature type="transmembrane region" description="Helical" evidence="6">
    <location>
        <begin position="185"/>
        <end position="205"/>
    </location>
</feature>
<evidence type="ECO:0000256" key="2">
    <source>
        <dbReference type="ARBA" id="ARBA00022692"/>
    </source>
</evidence>
<evidence type="ECO:0000256" key="6">
    <source>
        <dbReference type="SAM" id="Phobius"/>
    </source>
</evidence>
<keyword evidence="3" id="KW-0133">Cell shape</keyword>
<dbReference type="PROSITE" id="PS00428">
    <property type="entry name" value="FTSW_RODA_SPOVE"/>
    <property type="match status" value="1"/>
</dbReference>
<evidence type="ECO:0008006" key="9">
    <source>
        <dbReference type="Google" id="ProtNLM"/>
    </source>
</evidence>
<evidence type="ECO:0000256" key="3">
    <source>
        <dbReference type="ARBA" id="ARBA00022960"/>
    </source>
</evidence>
<comment type="caution">
    <text evidence="7">The sequence shown here is derived from an EMBL/GenBank/DDBJ whole genome shotgun (WGS) entry which is preliminary data.</text>
</comment>
<keyword evidence="4 6" id="KW-1133">Transmembrane helix</keyword>
<keyword evidence="5 6" id="KW-0472">Membrane</keyword>
<dbReference type="GO" id="GO:0015648">
    <property type="term" value="F:lipid-linked peptidoglycan transporter activity"/>
    <property type="evidence" value="ECO:0007669"/>
    <property type="project" value="TreeGrafter"/>
</dbReference>
<dbReference type="NCBIfam" id="NF037961">
    <property type="entry name" value="RodA_shape"/>
    <property type="match status" value="1"/>
</dbReference>
<feature type="transmembrane region" description="Helical" evidence="6">
    <location>
        <begin position="7"/>
        <end position="27"/>
    </location>
</feature>
<dbReference type="InterPro" id="IPR018365">
    <property type="entry name" value="Cell_cycle_FtsW-rel_CS"/>
</dbReference>
<gene>
    <name evidence="7" type="ORF">COX64_04655</name>
</gene>
<dbReference type="EMBL" id="PFQB01000117">
    <property type="protein sequence ID" value="PJA12359.1"/>
    <property type="molecule type" value="Genomic_DNA"/>
</dbReference>
<dbReference type="PANTHER" id="PTHR30474">
    <property type="entry name" value="CELL CYCLE PROTEIN"/>
    <property type="match status" value="1"/>
</dbReference>
<dbReference type="GO" id="GO:0032153">
    <property type="term" value="C:cell division site"/>
    <property type="evidence" value="ECO:0007669"/>
    <property type="project" value="TreeGrafter"/>
</dbReference>
<feature type="transmembrane region" description="Helical" evidence="6">
    <location>
        <begin position="319"/>
        <end position="341"/>
    </location>
</feature>
<proteinExistence type="predicted"/>
<evidence type="ECO:0000256" key="1">
    <source>
        <dbReference type="ARBA" id="ARBA00004141"/>
    </source>
</evidence>
<comment type="subcellular location">
    <subcellularLocation>
        <location evidence="1">Membrane</location>
        <topology evidence="1">Multi-pass membrane protein</topology>
    </subcellularLocation>
</comment>
<evidence type="ECO:0000256" key="5">
    <source>
        <dbReference type="ARBA" id="ARBA00023136"/>
    </source>
</evidence>